<feature type="region of interest" description="Disordered" evidence="1">
    <location>
        <begin position="131"/>
        <end position="165"/>
    </location>
</feature>
<dbReference type="Proteomes" id="UP001241092">
    <property type="component" value="Chromosome"/>
</dbReference>
<reference evidence="4" key="1">
    <citation type="submission" date="2023-03" db="EMBL/GenBank/DDBJ databases">
        <title>Draft genome sequence of a Mycolicibacterium mageritense strain H4_3_1 isolated from a hybrid biological-inorganic system reactor.</title>
        <authorList>
            <person name="Feng X."/>
            <person name="Kazama D."/>
            <person name="Sato K."/>
            <person name="Kobayashi H."/>
        </authorList>
    </citation>
    <scope>NUCLEOTIDE SEQUENCE</scope>
    <source>
        <strain evidence="4">H4_3_1</strain>
    </source>
</reference>
<evidence type="ECO:0000256" key="1">
    <source>
        <dbReference type="SAM" id="MobiDB-lite"/>
    </source>
</evidence>
<feature type="transmembrane region" description="Helical" evidence="2">
    <location>
        <begin position="105"/>
        <end position="127"/>
    </location>
</feature>
<evidence type="ECO:0000313" key="5">
    <source>
        <dbReference type="Proteomes" id="UP001241092"/>
    </source>
</evidence>
<keyword evidence="2" id="KW-0812">Transmembrane</keyword>
<dbReference type="Pfam" id="PF13559">
    <property type="entry name" value="DUF4129"/>
    <property type="match status" value="1"/>
</dbReference>
<feature type="transmembrane region" description="Helical" evidence="2">
    <location>
        <begin position="55"/>
        <end position="77"/>
    </location>
</feature>
<dbReference type="InterPro" id="IPR025403">
    <property type="entry name" value="TgpA-like_C"/>
</dbReference>
<evidence type="ECO:0000259" key="3">
    <source>
        <dbReference type="Pfam" id="PF13559"/>
    </source>
</evidence>
<keyword evidence="2" id="KW-1133">Transmembrane helix</keyword>
<evidence type="ECO:0000313" key="4">
    <source>
        <dbReference type="EMBL" id="BDY32488.1"/>
    </source>
</evidence>
<feature type="compositionally biased region" description="Pro residues" evidence="1">
    <location>
        <begin position="138"/>
        <end position="161"/>
    </location>
</feature>
<name>A0AAI8XS00_MYCME</name>
<sequence>MGAFHATIDQAMPGIDKSAGRVAIVLVLVVVAATALRGYLPGAQRAARQPPANSTASLVAVVALSAVALAILAFAVVTRRPPTPSSAQYGPAALRGIGGELRTRWVLIAVGAVLAWLLAVVLIVRLGTPPGADRPVPAQSPPADRPGSPAPDTAPPEPPDPTGASDGTLRYLAVVTVVLMVILVVGFIVQVSRRQPTGLPTDSDAYEPAPVRRGPETLARAAELGLVEIGDASRDPRAAIIACYAAMERGLAHAPGAMPLASDTPSEVLARAVDHHAVSGAGATELVELFTEARFSPHVMTEGHRDSAVAALRQVLADLRSVP</sequence>
<feature type="domain" description="Protein-glutamine gamma-glutamyltransferase-like C-terminal" evidence="3">
    <location>
        <begin position="243"/>
        <end position="313"/>
    </location>
</feature>
<gene>
    <name evidence="4" type="ORF">hbim_06456</name>
</gene>
<accession>A0AAI8XS00</accession>
<dbReference type="EMBL" id="AP027452">
    <property type="protein sequence ID" value="BDY32488.1"/>
    <property type="molecule type" value="Genomic_DNA"/>
</dbReference>
<evidence type="ECO:0000256" key="2">
    <source>
        <dbReference type="SAM" id="Phobius"/>
    </source>
</evidence>
<dbReference type="AlphaFoldDB" id="A0AAI8XS00"/>
<protein>
    <recommendedName>
        <fullName evidence="3">Protein-glutamine gamma-glutamyltransferase-like C-terminal domain-containing protein</fullName>
    </recommendedName>
</protein>
<organism evidence="4 5">
    <name type="scientific">Mycolicibacterium mageritense</name>
    <name type="common">Mycobacterium mageritense</name>
    <dbReference type="NCBI Taxonomy" id="53462"/>
    <lineage>
        <taxon>Bacteria</taxon>
        <taxon>Bacillati</taxon>
        <taxon>Actinomycetota</taxon>
        <taxon>Actinomycetes</taxon>
        <taxon>Mycobacteriales</taxon>
        <taxon>Mycobacteriaceae</taxon>
        <taxon>Mycolicibacterium</taxon>
    </lineage>
</organism>
<keyword evidence="2" id="KW-0472">Membrane</keyword>
<feature type="transmembrane region" description="Helical" evidence="2">
    <location>
        <begin position="22"/>
        <end position="40"/>
    </location>
</feature>
<feature type="transmembrane region" description="Helical" evidence="2">
    <location>
        <begin position="169"/>
        <end position="189"/>
    </location>
</feature>
<proteinExistence type="predicted"/>